<proteinExistence type="predicted"/>
<evidence type="ECO:0000313" key="2">
    <source>
        <dbReference type="RefSeq" id="XP_022948525.1"/>
    </source>
</evidence>
<evidence type="ECO:0000313" key="1">
    <source>
        <dbReference type="Proteomes" id="UP000504609"/>
    </source>
</evidence>
<organism evidence="1 2">
    <name type="scientific">Cucurbita moschata</name>
    <name type="common">Winter crookneck squash</name>
    <name type="synonym">Cucurbita pepo var. moschata</name>
    <dbReference type="NCBI Taxonomy" id="3662"/>
    <lineage>
        <taxon>Eukaryota</taxon>
        <taxon>Viridiplantae</taxon>
        <taxon>Streptophyta</taxon>
        <taxon>Embryophyta</taxon>
        <taxon>Tracheophyta</taxon>
        <taxon>Spermatophyta</taxon>
        <taxon>Magnoliopsida</taxon>
        <taxon>eudicotyledons</taxon>
        <taxon>Gunneridae</taxon>
        <taxon>Pentapetalae</taxon>
        <taxon>rosids</taxon>
        <taxon>fabids</taxon>
        <taxon>Cucurbitales</taxon>
        <taxon>Cucurbitaceae</taxon>
        <taxon>Cucurbiteae</taxon>
        <taxon>Cucurbita</taxon>
    </lineage>
</organism>
<keyword evidence="1" id="KW-1185">Reference proteome</keyword>
<gene>
    <name evidence="2" type="primary">LOC111452178</name>
</gene>
<dbReference type="AlphaFoldDB" id="A0A6J1GA38"/>
<dbReference type="Proteomes" id="UP000504609">
    <property type="component" value="Unplaced"/>
</dbReference>
<reference evidence="2" key="1">
    <citation type="submission" date="2025-08" db="UniProtKB">
        <authorList>
            <consortium name="RefSeq"/>
        </authorList>
    </citation>
    <scope>IDENTIFICATION</scope>
    <source>
        <tissue evidence="2">Young leaves</tissue>
    </source>
</reference>
<dbReference type="KEGG" id="cmos:111452178"/>
<dbReference type="RefSeq" id="XP_022948525.1">
    <property type="nucleotide sequence ID" value="XM_023092757.1"/>
</dbReference>
<protein>
    <submittedName>
        <fullName evidence="2">Uncharacterized protein LOC111452178 isoform X1</fullName>
    </submittedName>
</protein>
<dbReference type="GeneID" id="111452178"/>
<sequence>MKATLYPLLSLRFSTISSQIILFQFVLTTRRFESAPIAFAAVKVPFRHSELSAASHLPPLVVYETAALALTLAIKQLSGGGCDSIGVCKSLKALSLWTRDEVNWRSGISLRSIMILAQRNHSGDLEDANEALGLHLQRYAFLTKDHFDSAATLYSTALKFDPSIRLQNHSRCELLNFRRDSVPCIHNKF</sequence>
<accession>A0A6J1GA38</accession>
<name>A0A6J1GA38_CUCMO</name>